<keyword evidence="3" id="KW-1185">Reference proteome</keyword>
<dbReference type="Proteomes" id="UP000683000">
    <property type="component" value="Unassembled WGS sequence"/>
</dbReference>
<feature type="transmembrane region" description="Helical" evidence="1">
    <location>
        <begin position="336"/>
        <end position="364"/>
    </location>
</feature>
<keyword evidence="1" id="KW-1133">Transmembrane helix</keyword>
<gene>
    <name evidence="2" type="ORF">JVT61DRAFT_7412</name>
</gene>
<keyword evidence="1" id="KW-0472">Membrane</keyword>
<evidence type="ECO:0000256" key="1">
    <source>
        <dbReference type="SAM" id="Phobius"/>
    </source>
</evidence>
<evidence type="ECO:0000313" key="3">
    <source>
        <dbReference type="Proteomes" id="UP000683000"/>
    </source>
</evidence>
<organism evidence="2 3">
    <name type="scientific">Boletus reticuloceps</name>
    <dbReference type="NCBI Taxonomy" id="495285"/>
    <lineage>
        <taxon>Eukaryota</taxon>
        <taxon>Fungi</taxon>
        <taxon>Dikarya</taxon>
        <taxon>Basidiomycota</taxon>
        <taxon>Agaricomycotina</taxon>
        <taxon>Agaricomycetes</taxon>
        <taxon>Agaricomycetidae</taxon>
        <taxon>Boletales</taxon>
        <taxon>Boletineae</taxon>
        <taxon>Boletaceae</taxon>
        <taxon>Boletoideae</taxon>
        <taxon>Boletus</taxon>
    </lineage>
</organism>
<keyword evidence="1" id="KW-0812">Transmembrane</keyword>
<evidence type="ECO:0000313" key="2">
    <source>
        <dbReference type="EMBL" id="KAG6372660.1"/>
    </source>
</evidence>
<dbReference type="OrthoDB" id="2689229at2759"/>
<reference evidence="2" key="1">
    <citation type="submission" date="2021-03" db="EMBL/GenBank/DDBJ databases">
        <title>Evolutionary innovations through gain and loss of genes in the ectomycorrhizal Boletales.</title>
        <authorList>
            <person name="Wu G."/>
            <person name="Miyauchi S."/>
            <person name="Morin E."/>
            <person name="Yang Z.-L."/>
            <person name="Xu J."/>
            <person name="Martin F.M."/>
        </authorList>
    </citation>
    <scope>NUCLEOTIDE SEQUENCE</scope>
    <source>
        <strain evidence="2">BR01</strain>
    </source>
</reference>
<comment type="caution">
    <text evidence="2">The sequence shown here is derived from an EMBL/GenBank/DDBJ whole genome shotgun (WGS) entry which is preliminary data.</text>
</comment>
<proteinExistence type="predicted"/>
<accession>A0A8I2YIU2</accession>
<name>A0A8I2YIU2_9AGAM</name>
<protein>
    <submittedName>
        <fullName evidence="2">Uncharacterized protein</fullName>
    </submittedName>
</protein>
<dbReference type="EMBL" id="JAGFBS010000026">
    <property type="protein sequence ID" value="KAG6372660.1"/>
    <property type="molecule type" value="Genomic_DNA"/>
</dbReference>
<dbReference type="AlphaFoldDB" id="A0A8I2YIU2"/>
<sequence>MYSDNNVQGAIAGLNSYNIAEMTTLFHSVLVKGYNSDQHLAVIRALLRHGTHEDGAHYHAQTSRGLHPAFVLFNSTPPENSQCALNRQGLVEGSFANVLDAITMQDCLDGGISILVHCPGMDSTQISSAEQITVDLYITPRELVRNDRLKGDAAVLVQAFCQEFAFPHLWRFMSCCNIEQITPPSLLPVECINIHSPPYLPHPMSPVSSHIACNAVQAPVSGVAAKSALVQEAVVLNTTPKKTSTSVPSATRAIRQRRPAEVFLLATSATLDRFNFGDELIPSLRKLVETTRDTRWEAKLHEAPWNLTFEQAFNLSRVLSADLCSDTPPRDMKKRLYLFISTFLQLLGVATLCGIVYFCALMLFQNFNLLVRHKKSERFKADLDHGFQQLDTIINGLAGKHHKSVQQVKSQLHIGHSKSQAQRSKISAWNAFCWKKHHEDAVTVMDSNTDTGSQKRETLPNLVREYWEDYHKLTDAEKQELIEQFSQVKKGKDIGVRVFARSRINDFTQTLKVVENELHNLKSRTGMETVLYSACGTTDVRIRGVTFATEGVKNFMGTVMGIDDQDLISKMGSFAIQGTLGAANNHRQQLNEMHSRIRDIINKSLCTATGDADAKMQWKYYFCNVVSRYKVAIKGWPDEVPFKNLSEVSCSLALLEMLYQKWKDKEVSWEELSPAKYEKLCRTCNEQISRGEITEPVHRLWSDRGTKRMRDETSDQNRCKKKQECRNHPV</sequence>